<comment type="caution">
    <text evidence="2">The sequence shown here is derived from an EMBL/GenBank/DDBJ whole genome shotgun (WGS) entry which is preliminary data.</text>
</comment>
<evidence type="ECO:0000256" key="1">
    <source>
        <dbReference type="SAM" id="Phobius"/>
    </source>
</evidence>
<protein>
    <recommendedName>
        <fullName evidence="4">DNA/RNA endonuclease G</fullName>
    </recommendedName>
</protein>
<accession>A0ABP8AXF3</accession>
<keyword evidence="1" id="KW-0472">Membrane</keyword>
<gene>
    <name evidence="2" type="ORF">GCM10022288_24960</name>
</gene>
<evidence type="ECO:0000313" key="3">
    <source>
        <dbReference type="Proteomes" id="UP001500213"/>
    </source>
</evidence>
<name>A0ABP8AXF3_9MICO</name>
<dbReference type="RefSeq" id="WP_344777406.1">
    <property type="nucleotide sequence ID" value="NZ_BAABBX010000016.1"/>
</dbReference>
<proteinExistence type="predicted"/>
<feature type="transmembrane region" description="Helical" evidence="1">
    <location>
        <begin position="68"/>
        <end position="94"/>
    </location>
</feature>
<evidence type="ECO:0008006" key="4">
    <source>
        <dbReference type="Google" id="ProtNLM"/>
    </source>
</evidence>
<dbReference type="Proteomes" id="UP001500213">
    <property type="component" value="Unassembled WGS sequence"/>
</dbReference>
<keyword evidence="1" id="KW-0812">Transmembrane</keyword>
<dbReference type="EMBL" id="BAABBX010000016">
    <property type="protein sequence ID" value="GAA4192552.1"/>
    <property type="molecule type" value="Genomic_DNA"/>
</dbReference>
<sequence>MSAPAPYSYRRILRRETHSSRAVLAIAAAVAIILLCLYAGAEIILMMVNHTALLAAPQDMLSALSTLGATPIAVPVTIGILLMLLGVLLIIGALTPGRRARHQLLPSIRAAVVVDNEVIASALARHAAHAGNTHPDNAVVSVSAHRAVIHLTPTSGTSVRSDAVENVTREQLASFELYPHVHASVVINANGKVGA</sequence>
<organism evidence="2 3">
    <name type="scientific">Gryllotalpicola kribbensis</name>
    <dbReference type="NCBI Taxonomy" id="993084"/>
    <lineage>
        <taxon>Bacteria</taxon>
        <taxon>Bacillati</taxon>
        <taxon>Actinomycetota</taxon>
        <taxon>Actinomycetes</taxon>
        <taxon>Micrococcales</taxon>
        <taxon>Microbacteriaceae</taxon>
        <taxon>Gryllotalpicola</taxon>
    </lineage>
</organism>
<evidence type="ECO:0000313" key="2">
    <source>
        <dbReference type="EMBL" id="GAA4192552.1"/>
    </source>
</evidence>
<keyword evidence="1" id="KW-1133">Transmembrane helix</keyword>
<feature type="transmembrane region" description="Helical" evidence="1">
    <location>
        <begin position="21"/>
        <end position="48"/>
    </location>
</feature>
<reference evidence="3" key="1">
    <citation type="journal article" date="2019" name="Int. J. Syst. Evol. Microbiol.">
        <title>The Global Catalogue of Microorganisms (GCM) 10K type strain sequencing project: providing services to taxonomists for standard genome sequencing and annotation.</title>
        <authorList>
            <consortium name="The Broad Institute Genomics Platform"/>
            <consortium name="The Broad Institute Genome Sequencing Center for Infectious Disease"/>
            <person name="Wu L."/>
            <person name="Ma J."/>
        </authorList>
    </citation>
    <scope>NUCLEOTIDE SEQUENCE [LARGE SCALE GENOMIC DNA]</scope>
    <source>
        <strain evidence="3">JCM 17593</strain>
    </source>
</reference>
<keyword evidence="3" id="KW-1185">Reference proteome</keyword>